<evidence type="ECO:0000259" key="18">
    <source>
        <dbReference type="PROSITE" id="PS51217"/>
    </source>
</evidence>
<comment type="cofactor">
    <cofactor evidence="15">
        <name>Mg(2+)</name>
        <dbReference type="ChEBI" id="CHEBI:18420"/>
    </cofactor>
    <text evidence="15">Binds 1 Mg(2+) ion per subunit.</text>
</comment>
<keyword evidence="6 15" id="KW-0347">Helicase</keyword>
<evidence type="ECO:0000256" key="2">
    <source>
        <dbReference type="ARBA" id="ARBA00022723"/>
    </source>
</evidence>
<evidence type="ECO:0000313" key="20">
    <source>
        <dbReference type="Proteomes" id="UP000032420"/>
    </source>
</evidence>
<dbReference type="HOGENOM" id="CLU_001114_6_0_6"/>
<evidence type="ECO:0000256" key="10">
    <source>
        <dbReference type="ARBA" id="ARBA00023125"/>
    </source>
</evidence>
<comment type="domain">
    <text evidence="15">The N-terminal DNA-binding domain is a ssDNA-dependent ATPase and has ATP-dependent 3'-5' helicase function. This domain interacts with RecC.</text>
</comment>
<dbReference type="SUPFAM" id="SSF52980">
    <property type="entry name" value="Restriction endonuclease-like"/>
    <property type="match status" value="1"/>
</dbReference>
<protein>
    <recommendedName>
        <fullName evidence="15">RecBCD enzyme subunit RecB</fullName>
        <ecNumber evidence="15">3.1.11.5</ecNumber>
        <ecNumber evidence="15">5.6.2.4</ecNumber>
    </recommendedName>
    <alternativeName>
        <fullName evidence="15">DNA 3'-5' helicase subunit RecB</fullName>
    </alternativeName>
    <alternativeName>
        <fullName evidence="15">Exonuclease V subunit RecB</fullName>
        <shortName evidence="15">ExoV subunit RecB</shortName>
    </alternativeName>
    <alternativeName>
        <fullName evidence="15">Helicase/nuclease RecBCD subunit RecB</fullName>
    </alternativeName>
</protein>
<dbReference type="EC" id="3.1.11.5" evidence="15"/>
<evidence type="ECO:0000256" key="8">
    <source>
        <dbReference type="ARBA" id="ARBA00022840"/>
    </source>
</evidence>
<feature type="region of interest" description="DNA-binding and helicase activity, interacts with RecC" evidence="15">
    <location>
        <begin position="1"/>
        <end position="907"/>
    </location>
</feature>
<keyword evidence="7 15" id="KW-0269">Exonuclease</keyword>
<dbReference type="GO" id="GO:0016887">
    <property type="term" value="F:ATP hydrolysis activity"/>
    <property type="evidence" value="ECO:0007669"/>
    <property type="project" value="RHEA"/>
</dbReference>
<dbReference type="EC" id="5.6.2.4" evidence="15"/>
<dbReference type="InterPro" id="IPR014016">
    <property type="entry name" value="UvrD-like_ATP-bd"/>
</dbReference>
<evidence type="ECO:0000256" key="4">
    <source>
        <dbReference type="ARBA" id="ARBA00022763"/>
    </source>
</evidence>
<dbReference type="GO" id="GO:0005524">
    <property type="term" value="F:ATP binding"/>
    <property type="evidence" value="ECO:0007669"/>
    <property type="project" value="UniProtKB-UniRule"/>
</dbReference>
<keyword evidence="9 15" id="KW-0460">Magnesium</keyword>
<evidence type="ECO:0000256" key="5">
    <source>
        <dbReference type="ARBA" id="ARBA00022801"/>
    </source>
</evidence>
<dbReference type="Gene3D" id="1.10.486.10">
    <property type="entry name" value="PCRA, domain 4"/>
    <property type="match status" value="1"/>
</dbReference>
<dbReference type="SUPFAM" id="SSF52540">
    <property type="entry name" value="P-loop containing nucleoside triphosphate hydrolases"/>
    <property type="match status" value="1"/>
</dbReference>
<dbReference type="GO" id="GO:0043138">
    <property type="term" value="F:3'-5' DNA helicase activity"/>
    <property type="evidence" value="ECO:0007669"/>
    <property type="project" value="UniProtKB-UniRule"/>
</dbReference>
<dbReference type="AlphaFoldDB" id="A0A078KE37"/>
<keyword evidence="12 15" id="KW-0413">Isomerase</keyword>
<evidence type="ECO:0000256" key="11">
    <source>
        <dbReference type="ARBA" id="ARBA00023204"/>
    </source>
</evidence>
<dbReference type="HAMAP" id="MF_01485">
    <property type="entry name" value="RecB"/>
    <property type="match status" value="1"/>
</dbReference>
<feature type="binding site" evidence="15">
    <location>
        <position position="1113"/>
    </location>
    <ligand>
        <name>Mg(2+)</name>
        <dbReference type="ChEBI" id="CHEBI:18420"/>
    </ligand>
</feature>
<dbReference type="PANTHER" id="PTHR11070">
    <property type="entry name" value="UVRD / RECB / PCRA DNA HELICASE FAMILY MEMBER"/>
    <property type="match status" value="1"/>
</dbReference>
<feature type="region of interest" description="Nuclease activity, interacts with RecD and RecA" evidence="15">
    <location>
        <begin position="920"/>
        <end position="1210"/>
    </location>
</feature>
<evidence type="ECO:0000259" key="17">
    <source>
        <dbReference type="PROSITE" id="PS51198"/>
    </source>
</evidence>
<dbReference type="PATRIC" id="fig|1495769.3.peg.171"/>
<dbReference type="InterPro" id="IPR014017">
    <property type="entry name" value="DNA_helicase_UvrD-like_C"/>
</dbReference>
<evidence type="ECO:0000256" key="16">
    <source>
        <dbReference type="PROSITE-ProRule" id="PRU00560"/>
    </source>
</evidence>
<dbReference type="InterPro" id="IPR011604">
    <property type="entry name" value="PDDEXK-like_dom_sf"/>
</dbReference>
<comment type="catalytic activity">
    <reaction evidence="14 15">
        <text>ATP + H2O = ADP + phosphate + H(+)</text>
        <dbReference type="Rhea" id="RHEA:13065"/>
        <dbReference type="ChEBI" id="CHEBI:15377"/>
        <dbReference type="ChEBI" id="CHEBI:15378"/>
        <dbReference type="ChEBI" id="CHEBI:30616"/>
        <dbReference type="ChEBI" id="CHEBI:43474"/>
        <dbReference type="ChEBI" id="CHEBI:456216"/>
        <dbReference type="EC" id="5.6.2.4"/>
    </reaction>
</comment>
<name>A0A078KE37_9GAMM</name>
<accession>A0A078KE37</accession>
<dbReference type="KEGG" id="eme:CEM_181"/>
<keyword evidence="1 15" id="KW-0540">Nuclease</keyword>
<dbReference type="Gene3D" id="3.40.50.300">
    <property type="entry name" value="P-loop containing nucleotide triphosphate hydrolases"/>
    <property type="match status" value="2"/>
</dbReference>
<comment type="subunit">
    <text evidence="15">Heterotrimer of RecB, RecC and RecD. All subunits contribute to DNA-binding. Interacts with RecA.</text>
</comment>
<dbReference type="Gene3D" id="3.90.320.10">
    <property type="match status" value="1"/>
</dbReference>
<keyword evidence="5 15" id="KW-0378">Hydrolase</keyword>
<evidence type="ECO:0000256" key="1">
    <source>
        <dbReference type="ARBA" id="ARBA00022722"/>
    </source>
</evidence>
<dbReference type="PANTHER" id="PTHR11070:SF23">
    <property type="entry name" value="RECBCD ENZYME SUBUNIT RECB"/>
    <property type="match status" value="1"/>
</dbReference>
<keyword evidence="10 15" id="KW-0238">DNA-binding</keyword>
<sequence>MNKLLDSNRFPLHCRRLIEANAGTGKTFTITTLYVRLILGHGTEKSAYPRNLMPYEILVVTFTNTTSIELKNRIRARLIYARDVLLGNTPPDSIFKNLFIFLNSKISSLYVIRLDKAIRIMDSAAILTIHGFCYNVLKRYALHIPKVFNPVINTVKITEQQVQDYWRRYLYPLPKESQKIIQKHCKTPLKLFNMLIPLISNKKFIWKGNLIKTPSSIDEILEYAIVNKEYFIKCINKIKSYNAHKAIECLSIAIDNKILNLRKFNLVTFKEKSTILIQWMAGDYLDLPSSLRLQTGQPWFSQLRIKTATKKKFNTPTNPIFTAFDIFFELEKKQSYLLPKLLAHARYVIKKNIIHNKQTIGLCEFDELLNNLYEALHKSNIPIANSLRQEFPITMIDEFQDTNQVQFSIFNKIYPLFKIATNSKYNKFYSLIMIGDPKQAIYGFRDADIYTYIIARDTIDTCYTLSRNFRSTIHMVEAVNWLFCNVQNPFINKKILFNISKANGIKSQLLLYGKPITAINLWLPKSNANISTRKYIKIMSTTTINHIKYIIERSKKKEAGFIIDNNISTLKPIKLSDIAILVRTGLEAIRIQYALSQYCINSIYINKSSIFSTKEAFWLIKILEAAVHPYNYNIIKSALATRLLSDSLEKFTILIENELIWEKIVDRFEQYHCDWQNFGLLTMIKRIIHDFDVNNRLLRRKEGMRSLNNIFHLIEIAQNVSNKFYNHNALLRWFYGGLANNFPEGMDPESLIQRFLEIDNSLIRIVTIHNSKGLEYPIVYMPFICNYYKIKNSIVNLNKHHYFGNVTIMNPNSDDLIFAETARLEEDLRLLYVGLTRAIYTCYLGIAPLYKNNSALCTIFNTHTLNYSILYNQILSISDKIIKIKIINPTKALEEKKIMLKEKFHLNLQNRYFNGNIDLSLGINSYTSLTNNLKHVLSQHNFINKEKVSILKKTTQFKYINEFPSGLIYGSFLHSILKKINFDNINFGKVKCLYEYKNELEKIISLKLMHSGYDKEWKNILLDWIFNIFNTPMISYIPIPNIVKFYKIEKWQVELEFFISNSYFSTTILDSLIREYEIFNEPYSEILPCKIKGMLCGYIDLVFKNKGRWYLLDWKSNYLGKSYEDYNKNALLKSIIVHRYDIQYVIYTLALHRLLRLRIPKYDYNKDMGGVFYVFIRGFFNKININNKSIYYCRPSIDLINKLDKLFSTN</sequence>
<dbReference type="GO" id="GO:0005829">
    <property type="term" value="C:cytosol"/>
    <property type="evidence" value="ECO:0007669"/>
    <property type="project" value="TreeGrafter"/>
</dbReference>
<dbReference type="Pfam" id="PF13361">
    <property type="entry name" value="UvrD_C"/>
    <property type="match status" value="2"/>
</dbReference>
<evidence type="ECO:0000256" key="12">
    <source>
        <dbReference type="ARBA" id="ARBA00023235"/>
    </source>
</evidence>
<dbReference type="Gene3D" id="1.10.3170.10">
    <property type="entry name" value="Recbcd, chain B, domain 2"/>
    <property type="match status" value="1"/>
</dbReference>
<keyword evidence="8 15" id="KW-0067">ATP-binding</keyword>
<keyword evidence="11 15" id="KW-0234">DNA repair</keyword>
<feature type="active site" description="For nuclease activity" evidence="15">
    <location>
        <position position="1113"/>
    </location>
</feature>
<keyword evidence="4 15" id="KW-0227">DNA damage</keyword>
<feature type="binding site" evidence="16">
    <location>
        <begin position="20"/>
        <end position="27"/>
    </location>
    <ligand>
        <name>ATP</name>
        <dbReference type="ChEBI" id="CHEBI:30616"/>
    </ligand>
</feature>
<dbReference type="InterPro" id="IPR011335">
    <property type="entry name" value="Restrct_endonuc-II-like"/>
</dbReference>
<dbReference type="OrthoDB" id="9810135at2"/>
<evidence type="ECO:0000313" key="19">
    <source>
        <dbReference type="EMBL" id="CDZ16448.1"/>
    </source>
</evidence>
<keyword evidence="3 15" id="KW-0547">Nucleotide-binding</keyword>
<comment type="catalytic activity">
    <reaction evidence="15">
        <text>Exonucleolytic cleavage (in the presence of ATP) in either 5'- to 3'- or 3'- to 5'-direction to yield 5'-phosphooligonucleotides.</text>
        <dbReference type="EC" id="3.1.11.5"/>
    </reaction>
</comment>
<gene>
    <name evidence="15 19" type="primary">recB</name>
    <name evidence="19" type="ORF">CEM_181</name>
</gene>
<evidence type="ECO:0000256" key="15">
    <source>
        <dbReference type="HAMAP-Rule" id="MF_01485"/>
    </source>
</evidence>
<evidence type="ECO:0000256" key="6">
    <source>
        <dbReference type="ARBA" id="ARBA00022806"/>
    </source>
</evidence>
<comment type="domain">
    <text evidence="15">The C-terminal domain has nuclease activity and interacts with RecD. It interacts with RecA, facilitating its loading onto ssDNA.</text>
</comment>
<feature type="binding site" evidence="15">
    <location>
        <position position="974"/>
    </location>
    <ligand>
        <name>Mg(2+)</name>
        <dbReference type="ChEBI" id="CHEBI:18420"/>
    </ligand>
</feature>
<dbReference type="STRING" id="1495769.CEM_181"/>
<comment type="function">
    <text evidence="15">A helicase/nuclease that prepares dsDNA breaks (DSB) for recombinational DNA repair. Binds to DSBs and unwinds DNA via a highly rapid and processive ATP-dependent bidirectional helicase activity. Unwinds dsDNA until it encounters a Chi (crossover hotspot instigator) sequence from the 3' direction. Cuts ssDNA a few nucleotides 3' to the Chi site. The properties and activities of the enzyme are changed at Chi. The Chi-altered holoenzyme produces a long 3'-ssDNA overhang and facilitates RecA-binding to the ssDNA for homologous DNA recombination and repair. Holoenzyme degrades any linearized DNA that is unable to undergo homologous recombination. In the holoenzyme this subunit contributes ATPase, 3'-5' helicase, exonuclease activity and loads RecA onto ssDNA.</text>
</comment>
<evidence type="ECO:0000256" key="7">
    <source>
        <dbReference type="ARBA" id="ARBA00022839"/>
    </source>
</evidence>
<evidence type="ECO:0000256" key="14">
    <source>
        <dbReference type="ARBA" id="ARBA00048988"/>
    </source>
</evidence>
<organism evidence="19 20">
    <name type="scientific">Candidatus Johnevansia muelleri</name>
    <dbReference type="NCBI Taxonomy" id="1495769"/>
    <lineage>
        <taxon>Bacteria</taxon>
        <taxon>Pseudomonadati</taxon>
        <taxon>Pseudomonadota</taxon>
        <taxon>Gammaproteobacteria</taxon>
        <taxon>Candidatus Johnevansiales</taxon>
        <taxon>Candidatus Johnevansiaceae</taxon>
        <taxon>Candidatus Johnevansia</taxon>
    </lineage>
</organism>
<feature type="domain" description="UvrD-like helicase C-terminal" evidence="18">
    <location>
        <begin position="514"/>
        <end position="773"/>
    </location>
</feature>
<dbReference type="GO" id="GO:0009338">
    <property type="term" value="C:exodeoxyribonuclease V complex"/>
    <property type="evidence" value="ECO:0007669"/>
    <property type="project" value="TreeGrafter"/>
</dbReference>
<comment type="catalytic activity">
    <reaction evidence="13 15">
        <text>Couples ATP hydrolysis with the unwinding of duplex DNA by translocating in the 3'-5' direction.</text>
        <dbReference type="EC" id="5.6.2.4"/>
    </reaction>
</comment>
<feature type="domain" description="UvrD-like helicase ATP-binding" evidence="17">
    <location>
        <begin position="1"/>
        <end position="472"/>
    </location>
</feature>
<reference evidence="20" key="1">
    <citation type="submission" date="2014-07" db="EMBL/GenBank/DDBJ databases">
        <authorList>
            <person name="Santos-Garcia D."/>
        </authorList>
    </citation>
    <scope>NUCLEOTIDE SEQUENCE [LARGE SCALE GENOMIC DNA]</scope>
</reference>
<evidence type="ECO:0000256" key="3">
    <source>
        <dbReference type="ARBA" id="ARBA00022741"/>
    </source>
</evidence>
<dbReference type="NCBIfam" id="TIGR00609">
    <property type="entry name" value="recB"/>
    <property type="match status" value="1"/>
</dbReference>
<dbReference type="PROSITE" id="PS51217">
    <property type="entry name" value="UVRD_HELICASE_CTER"/>
    <property type="match status" value="1"/>
</dbReference>
<dbReference type="GO" id="GO:0003677">
    <property type="term" value="F:DNA binding"/>
    <property type="evidence" value="ECO:0007669"/>
    <property type="project" value="UniProtKB-UniRule"/>
</dbReference>
<dbReference type="PROSITE" id="PS51198">
    <property type="entry name" value="UVRD_HELICASE_ATP_BIND"/>
    <property type="match status" value="1"/>
</dbReference>
<dbReference type="Proteomes" id="UP000032420">
    <property type="component" value="Chromosome I"/>
</dbReference>
<evidence type="ECO:0000256" key="9">
    <source>
        <dbReference type="ARBA" id="ARBA00022842"/>
    </source>
</evidence>
<proteinExistence type="inferred from homology"/>
<dbReference type="InterPro" id="IPR000212">
    <property type="entry name" value="DNA_helicase_UvrD/REP"/>
</dbReference>
<dbReference type="GO" id="GO:0000287">
    <property type="term" value="F:magnesium ion binding"/>
    <property type="evidence" value="ECO:0007669"/>
    <property type="project" value="UniProtKB-UniRule"/>
</dbReference>
<keyword evidence="20" id="KW-1185">Reference proteome</keyword>
<keyword evidence="2 15" id="KW-0479">Metal-binding</keyword>
<dbReference type="InterPro" id="IPR004586">
    <property type="entry name" value="RecB"/>
</dbReference>
<dbReference type="CDD" id="cd22352">
    <property type="entry name" value="RecB_C-like"/>
    <property type="match status" value="1"/>
</dbReference>
<comment type="similarity">
    <text evidence="15">Belongs to the helicase family. UvrD subfamily.</text>
</comment>
<evidence type="ECO:0000256" key="13">
    <source>
        <dbReference type="ARBA" id="ARBA00034617"/>
    </source>
</evidence>
<dbReference type="GO" id="GO:0008854">
    <property type="term" value="F:exodeoxyribonuclease V activity"/>
    <property type="evidence" value="ECO:0007669"/>
    <property type="project" value="UniProtKB-EC"/>
</dbReference>
<dbReference type="GO" id="GO:0000724">
    <property type="term" value="P:double-strand break repair via homologous recombination"/>
    <property type="evidence" value="ECO:0007669"/>
    <property type="project" value="UniProtKB-UniRule"/>
</dbReference>
<feature type="binding site" evidence="15">
    <location>
        <position position="1100"/>
    </location>
    <ligand>
        <name>Mg(2+)</name>
        <dbReference type="ChEBI" id="CHEBI:18420"/>
    </ligand>
</feature>
<comment type="miscellaneous">
    <text evidence="15">In the RecBCD complex, RecB has a slow 3'-5' helicase, an exonuclease activity and loads RecA onto ssDNA, RecD has a fast 5'-3' helicase activity, while RecC stimulates the ATPase and processivity of the RecB helicase and contributes to recognition of the Chi site.</text>
</comment>
<dbReference type="EMBL" id="LM655252">
    <property type="protein sequence ID" value="CDZ16448.1"/>
    <property type="molecule type" value="Genomic_DNA"/>
</dbReference>
<dbReference type="Pfam" id="PF00580">
    <property type="entry name" value="UvrD-helicase"/>
    <property type="match status" value="1"/>
</dbReference>
<dbReference type="InterPro" id="IPR027417">
    <property type="entry name" value="P-loop_NTPase"/>
</dbReference>